<accession>A0ABU0L6U0</accession>
<evidence type="ECO:0008006" key="3">
    <source>
        <dbReference type="Google" id="ProtNLM"/>
    </source>
</evidence>
<name>A0ABU0L6U0_9BACL</name>
<organism evidence="1 2">
    <name type="scientific">Paenibacillus brasilensis</name>
    <dbReference type="NCBI Taxonomy" id="128574"/>
    <lineage>
        <taxon>Bacteria</taxon>
        <taxon>Bacillati</taxon>
        <taxon>Bacillota</taxon>
        <taxon>Bacilli</taxon>
        <taxon>Bacillales</taxon>
        <taxon>Paenibacillaceae</taxon>
        <taxon>Paenibacillus</taxon>
    </lineage>
</organism>
<protein>
    <recommendedName>
        <fullName evidence="3">Phospholipase C/D domain-containing protein</fullName>
    </recommendedName>
</protein>
<reference evidence="1 2" key="1">
    <citation type="submission" date="2023-07" db="EMBL/GenBank/DDBJ databases">
        <title>Genomic Encyclopedia of Type Strains, Phase IV (KMG-IV): sequencing the most valuable type-strain genomes for metagenomic binning, comparative biology and taxonomic classification.</title>
        <authorList>
            <person name="Goeker M."/>
        </authorList>
    </citation>
    <scope>NUCLEOTIDE SEQUENCE [LARGE SCALE GENOMIC DNA]</scope>
    <source>
        <strain evidence="1 2">DSM 14914</strain>
    </source>
</reference>
<evidence type="ECO:0000313" key="2">
    <source>
        <dbReference type="Proteomes" id="UP001242811"/>
    </source>
</evidence>
<dbReference type="EMBL" id="JAUSWA010000050">
    <property type="protein sequence ID" value="MDQ0497011.1"/>
    <property type="molecule type" value="Genomic_DNA"/>
</dbReference>
<evidence type="ECO:0000313" key="1">
    <source>
        <dbReference type="EMBL" id="MDQ0497011.1"/>
    </source>
</evidence>
<keyword evidence="2" id="KW-1185">Reference proteome</keyword>
<proteinExistence type="predicted"/>
<comment type="caution">
    <text evidence="1">The sequence shown here is derived from an EMBL/GenBank/DDBJ whole genome shotgun (WGS) entry which is preliminary data.</text>
</comment>
<sequence>MPYPMVHFAIALELCSRTPSSSFLIGSIAPDAVHVRGNVARNEKGNTHFVCEDRFPSIEVLKERCQYYLNLNDEASWKDYVLGYFAHIYADIRWTETVYSNFEREYRGEKDKIRKIYDIESNQVEFNLIRREEWAEDVLNKLYVGSAYSIEPLLTQIEVSQYRDIKLQWLRNKDNEPQITPIYLKEDMVKSFVTKTSHELTDLYKEWGIESLEAKKF</sequence>
<dbReference type="Proteomes" id="UP001242811">
    <property type="component" value="Unassembled WGS sequence"/>
</dbReference>
<dbReference type="RefSeq" id="WP_152380542.1">
    <property type="nucleotide sequence ID" value="NZ_CP045298.1"/>
</dbReference>
<gene>
    <name evidence="1" type="ORF">QOZ95_005211</name>
</gene>